<evidence type="ECO:0000313" key="1">
    <source>
        <dbReference type="EMBL" id="KAE9271620.1"/>
    </source>
</evidence>
<name>A0A6G0Q619_9STRA</name>
<proteinExistence type="predicted"/>
<gene>
    <name evidence="1" type="ORF">PF008_g30303</name>
</gene>
<comment type="caution">
    <text evidence="1">The sequence shown here is derived from an EMBL/GenBank/DDBJ whole genome shotgun (WGS) entry which is preliminary data.</text>
</comment>
<sequence>MACTLTVFKEPWATISALCFLGSISSRVNPCHPSLPRSTSSIPRCSNVRSDEGVYLPTLSPVRFWTSSR</sequence>
<dbReference type="Proteomes" id="UP000486351">
    <property type="component" value="Unassembled WGS sequence"/>
</dbReference>
<organism evidence="1 2">
    <name type="scientific">Phytophthora fragariae</name>
    <dbReference type="NCBI Taxonomy" id="53985"/>
    <lineage>
        <taxon>Eukaryota</taxon>
        <taxon>Sar</taxon>
        <taxon>Stramenopiles</taxon>
        <taxon>Oomycota</taxon>
        <taxon>Peronosporomycetes</taxon>
        <taxon>Peronosporales</taxon>
        <taxon>Peronosporaceae</taxon>
        <taxon>Phytophthora</taxon>
    </lineage>
</organism>
<reference evidence="1 2" key="1">
    <citation type="submission" date="2018-09" db="EMBL/GenBank/DDBJ databases">
        <title>Genomic investigation of the strawberry pathogen Phytophthora fragariae indicates pathogenicity is determined by transcriptional variation in three key races.</title>
        <authorList>
            <person name="Adams T.M."/>
            <person name="Armitage A.D."/>
            <person name="Sobczyk M.K."/>
            <person name="Bates H.J."/>
            <person name="Dunwell J.M."/>
            <person name="Nellist C.F."/>
            <person name="Harrison R.J."/>
        </authorList>
    </citation>
    <scope>NUCLEOTIDE SEQUENCE [LARGE SCALE GENOMIC DNA]</scope>
    <source>
        <strain evidence="1 2">NOV-77</strain>
    </source>
</reference>
<dbReference type="EMBL" id="QXFY01005602">
    <property type="protein sequence ID" value="KAE9271620.1"/>
    <property type="molecule type" value="Genomic_DNA"/>
</dbReference>
<dbReference type="AlphaFoldDB" id="A0A6G0Q619"/>
<evidence type="ECO:0000313" key="2">
    <source>
        <dbReference type="Proteomes" id="UP000486351"/>
    </source>
</evidence>
<accession>A0A6G0Q619</accession>
<protein>
    <submittedName>
        <fullName evidence="1">Uncharacterized protein</fullName>
    </submittedName>
</protein>